<keyword evidence="6" id="KW-1015">Disulfide bond</keyword>
<comment type="caution">
    <text evidence="10">The sequence shown here is derived from an EMBL/GenBank/DDBJ whole genome shotgun (WGS) entry which is preliminary data.</text>
</comment>
<dbReference type="CDD" id="cd02248">
    <property type="entry name" value="Peptidase_C1A"/>
    <property type="match status" value="1"/>
</dbReference>
<dbReference type="Pfam" id="PF00112">
    <property type="entry name" value="Peptidase_C1"/>
    <property type="match status" value="1"/>
</dbReference>
<dbReference type="InterPro" id="IPR000668">
    <property type="entry name" value="Peptidase_C1A_C"/>
</dbReference>
<evidence type="ECO:0000259" key="8">
    <source>
        <dbReference type="SMART" id="SM00645"/>
    </source>
</evidence>
<protein>
    <submittedName>
        <fullName evidence="10">Uncharacterized protein</fullName>
    </submittedName>
</protein>
<comment type="similarity">
    <text evidence="1">Belongs to the peptidase C1 family.</text>
</comment>
<reference evidence="10" key="1">
    <citation type="submission" date="2020-07" db="EMBL/GenBank/DDBJ databases">
        <title>Genome sequence and genetic diversity analysis of an under-domesticated orphan crop, white fonio (Digitaria exilis).</title>
        <authorList>
            <person name="Bennetzen J.L."/>
            <person name="Chen S."/>
            <person name="Ma X."/>
            <person name="Wang X."/>
            <person name="Yssel A.E.J."/>
            <person name="Chaluvadi S.R."/>
            <person name="Johnson M."/>
            <person name="Gangashetty P."/>
            <person name="Hamidou F."/>
            <person name="Sanogo M.D."/>
            <person name="Zwaenepoel A."/>
            <person name="Wallace J."/>
            <person name="Van De Peer Y."/>
            <person name="Van Deynze A."/>
        </authorList>
    </citation>
    <scope>NUCLEOTIDE SEQUENCE</scope>
    <source>
        <tissue evidence="10">Leaves</tissue>
    </source>
</reference>
<dbReference type="InterPro" id="IPR025661">
    <property type="entry name" value="Pept_asp_AS"/>
</dbReference>
<evidence type="ECO:0000313" key="10">
    <source>
        <dbReference type="EMBL" id="KAF8658804.1"/>
    </source>
</evidence>
<dbReference type="PANTHER" id="PTHR12411">
    <property type="entry name" value="CYSTEINE PROTEASE FAMILY C1-RELATED"/>
    <property type="match status" value="1"/>
</dbReference>
<dbReference type="SMART" id="SM00645">
    <property type="entry name" value="Pept_C1"/>
    <property type="match status" value="1"/>
</dbReference>
<dbReference type="InterPro" id="IPR013201">
    <property type="entry name" value="Prot_inhib_I29"/>
</dbReference>
<evidence type="ECO:0000256" key="7">
    <source>
        <dbReference type="SAM" id="SignalP"/>
    </source>
</evidence>
<keyword evidence="11" id="KW-1185">Reference proteome</keyword>
<proteinExistence type="inferred from homology"/>
<dbReference type="InterPro" id="IPR039417">
    <property type="entry name" value="Peptidase_C1A_papain-like"/>
</dbReference>
<dbReference type="Gramene" id="Dexi4A01G0021770.1">
    <property type="protein sequence ID" value="Dexi4A01G0021770.1:cds"/>
    <property type="gene ID" value="Dexi4A01G0021770"/>
</dbReference>
<accession>A0A835ABN7</accession>
<dbReference type="InterPro" id="IPR038765">
    <property type="entry name" value="Papain-like_cys_pep_sf"/>
</dbReference>
<dbReference type="AlphaFoldDB" id="A0A835ABN7"/>
<dbReference type="Proteomes" id="UP000636709">
    <property type="component" value="Unassembled WGS sequence"/>
</dbReference>
<evidence type="ECO:0000256" key="2">
    <source>
        <dbReference type="ARBA" id="ARBA00022670"/>
    </source>
</evidence>
<evidence type="ECO:0000256" key="1">
    <source>
        <dbReference type="ARBA" id="ARBA00008455"/>
    </source>
</evidence>
<dbReference type="FunFam" id="3.90.70.10:FF:000068">
    <property type="entry name" value="Cysteine protease 1"/>
    <property type="match status" value="1"/>
</dbReference>
<dbReference type="PROSITE" id="PS00139">
    <property type="entry name" value="THIOL_PROTEASE_CYS"/>
    <property type="match status" value="1"/>
</dbReference>
<dbReference type="Pfam" id="PF08246">
    <property type="entry name" value="Inhibitor_I29"/>
    <property type="match status" value="1"/>
</dbReference>
<name>A0A835ABN7_9POAL</name>
<organism evidence="10 11">
    <name type="scientific">Digitaria exilis</name>
    <dbReference type="NCBI Taxonomy" id="1010633"/>
    <lineage>
        <taxon>Eukaryota</taxon>
        <taxon>Viridiplantae</taxon>
        <taxon>Streptophyta</taxon>
        <taxon>Embryophyta</taxon>
        <taxon>Tracheophyta</taxon>
        <taxon>Spermatophyta</taxon>
        <taxon>Magnoliopsida</taxon>
        <taxon>Liliopsida</taxon>
        <taxon>Poales</taxon>
        <taxon>Poaceae</taxon>
        <taxon>PACMAD clade</taxon>
        <taxon>Panicoideae</taxon>
        <taxon>Panicodae</taxon>
        <taxon>Paniceae</taxon>
        <taxon>Anthephorinae</taxon>
        <taxon>Digitaria</taxon>
    </lineage>
</organism>
<dbReference type="GO" id="GO:0006508">
    <property type="term" value="P:proteolysis"/>
    <property type="evidence" value="ECO:0007669"/>
    <property type="project" value="UniProtKB-KW"/>
</dbReference>
<keyword evidence="2" id="KW-0645">Protease</keyword>
<feature type="signal peptide" evidence="7">
    <location>
        <begin position="1"/>
        <end position="19"/>
    </location>
</feature>
<keyword evidence="3 7" id="KW-0732">Signal</keyword>
<evidence type="ECO:0000256" key="6">
    <source>
        <dbReference type="ARBA" id="ARBA00023157"/>
    </source>
</evidence>
<dbReference type="Gene3D" id="3.90.70.10">
    <property type="entry name" value="Cysteine proteinases"/>
    <property type="match status" value="1"/>
</dbReference>
<evidence type="ECO:0000313" key="11">
    <source>
        <dbReference type="Proteomes" id="UP000636709"/>
    </source>
</evidence>
<evidence type="ECO:0000256" key="4">
    <source>
        <dbReference type="ARBA" id="ARBA00022801"/>
    </source>
</evidence>
<feature type="domain" description="Peptidase C1A papain C-terminal" evidence="8">
    <location>
        <begin position="146"/>
        <end position="360"/>
    </location>
</feature>
<dbReference type="InterPro" id="IPR025660">
    <property type="entry name" value="Pept_his_AS"/>
</dbReference>
<feature type="chain" id="PRO_5032523856" evidence="7">
    <location>
        <begin position="20"/>
        <end position="383"/>
    </location>
</feature>
<evidence type="ECO:0000256" key="5">
    <source>
        <dbReference type="ARBA" id="ARBA00022807"/>
    </source>
</evidence>
<dbReference type="PRINTS" id="PR00705">
    <property type="entry name" value="PAPAIN"/>
</dbReference>
<evidence type="ECO:0000259" key="9">
    <source>
        <dbReference type="SMART" id="SM00848"/>
    </source>
</evidence>
<dbReference type="SMART" id="SM00848">
    <property type="entry name" value="Inhibitor_I29"/>
    <property type="match status" value="1"/>
</dbReference>
<dbReference type="InterPro" id="IPR000169">
    <property type="entry name" value="Pept_cys_AS"/>
</dbReference>
<dbReference type="OrthoDB" id="10253408at2759"/>
<dbReference type="InterPro" id="IPR013128">
    <property type="entry name" value="Peptidase_C1A"/>
</dbReference>
<keyword evidence="5" id="KW-0788">Thiol protease</keyword>
<gene>
    <name evidence="10" type="ORF">HU200_059291</name>
</gene>
<keyword evidence="4" id="KW-0378">Hydrolase</keyword>
<evidence type="ECO:0000256" key="3">
    <source>
        <dbReference type="ARBA" id="ARBA00022729"/>
    </source>
</evidence>
<dbReference type="GO" id="GO:0008234">
    <property type="term" value="F:cysteine-type peptidase activity"/>
    <property type="evidence" value="ECO:0007669"/>
    <property type="project" value="UniProtKB-KW"/>
</dbReference>
<dbReference type="EMBL" id="JACEFO010002479">
    <property type="protein sequence ID" value="KAF8658804.1"/>
    <property type="molecule type" value="Genomic_DNA"/>
</dbReference>
<sequence>MHPPRSPLAAAMLLAVALAVTLTTTSSAAAAAPWERPDEEVRHLYEAWKSEHGRPPLGAGDEDDDLLRLEVFRDNLRYIDARNAEADAGLHTFRLGLTPFADLTLEEFRGRALGFQSLRRARNDTAAAGVEDDDYLDDLDEQVQAVPAAVDWRKKGAVTRVKNQGSCGGCWAFSAVAAMEGINKIVTGKLISLSEQELIDCDRRSHGCKGGRMDWAFQFVISNGGIDTEADYPYTGRDGKCNEAKKKKKVVSINSWGRVPANNEKALQVAVARQPVSVSIEAGGRDFQHYKKGVFDGACGTKLDHGVTAVGYGRAGRKNYWIVKNSWGPKWGETGYILMARNVAKPQGKCGIAMDSSYPVKNRRRGNTEVTVQSVLEEVVELA</sequence>
<dbReference type="PROSITE" id="PS00640">
    <property type="entry name" value="THIOL_PROTEASE_ASN"/>
    <property type="match status" value="1"/>
</dbReference>
<feature type="domain" description="Cathepsin propeptide inhibitor" evidence="9">
    <location>
        <begin position="45"/>
        <end position="108"/>
    </location>
</feature>
<dbReference type="SUPFAM" id="SSF54001">
    <property type="entry name" value="Cysteine proteinases"/>
    <property type="match status" value="1"/>
</dbReference>
<dbReference type="PROSITE" id="PS00639">
    <property type="entry name" value="THIOL_PROTEASE_HIS"/>
    <property type="match status" value="1"/>
</dbReference>